<dbReference type="AlphaFoldDB" id="A0A816X9D4"/>
<dbReference type="Proteomes" id="UP000663824">
    <property type="component" value="Unassembled WGS sequence"/>
</dbReference>
<evidence type="ECO:0000313" key="1">
    <source>
        <dbReference type="EMBL" id="CAF1209398.1"/>
    </source>
</evidence>
<evidence type="ECO:0000313" key="4">
    <source>
        <dbReference type="Proteomes" id="UP000663824"/>
    </source>
</evidence>
<comment type="caution">
    <text evidence="3">The sequence shown here is derived from an EMBL/GenBank/DDBJ whole genome shotgun (WGS) entry which is preliminary data.</text>
</comment>
<dbReference type="EMBL" id="CAJNOV010006177">
    <property type="protein sequence ID" value="CAF1238204.1"/>
    <property type="molecule type" value="Genomic_DNA"/>
</dbReference>
<dbReference type="Proteomes" id="UP000663834">
    <property type="component" value="Unassembled WGS sequence"/>
</dbReference>
<gene>
    <name evidence="2" type="ORF">CJN711_LOCUS13856</name>
    <name evidence="1" type="ORF">KQP761_LOCUS254</name>
    <name evidence="3" type="ORF">MBJ925_LOCUS30018</name>
</gene>
<evidence type="ECO:0000313" key="2">
    <source>
        <dbReference type="EMBL" id="CAF1238204.1"/>
    </source>
</evidence>
<dbReference type="Proteomes" id="UP000663855">
    <property type="component" value="Unassembled WGS sequence"/>
</dbReference>
<dbReference type="EMBL" id="CAJNRE010016202">
    <property type="protein sequence ID" value="CAF2144207.1"/>
    <property type="molecule type" value="Genomic_DNA"/>
</dbReference>
<proteinExistence type="predicted"/>
<accession>A0A816X9D4</accession>
<sequence length="187" mass="20291">MNASIGENAPSKRSNISIDMMNEGKFLLLARREESRARDTLLLVFLPSKASVFDMGLFPTKNLPLQKFWGEWADGKGAFMVISQTGFLKYLKKTPNSQEMRNGFAEYDEYGFVSSGCCMSHMEGNYYNYNGRQPVFIVNGDALKKQKPGSRVASEAIENASNSAAAAAAAAAAANPAVFVSPAIVAI</sequence>
<name>A0A816X9D4_9BILA</name>
<dbReference type="EMBL" id="CAJNOW010000021">
    <property type="protein sequence ID" value="CAF1209398.1"/>
    <property type="molecule type" value="Genomic_DNA"/>
</dbReference>
<evidence type="ECO:0000313" key="3">
    <source>
        <dbReference type="EMBL" id="CAF2144207.1"/>
    </source>
</evidence>
<organism evidence="3 4">
    <name type="scientific">Rotaria magnacalcarata</name>
    <dbReference type="NCBI Taxonomy" id="392030"/>
    <lineage>
        <taxon>Eukaryota</taxon>
        <taxon>Metazoa</taxon>
        <taxon>Spiralia</taxon>
        <taxon>Gnathifera</taxon>
        <taxon>Rotifera</taxon>
        <taxon>Eurotatoria</taxon>
        <taxon>Bdelloidea</taxon>
        <taxon>Philodinida</taxon>
        <taxon>Philodinidae</taxon>
        <taxon>Rotaria</taxon>
    </lineage>
</organism>
<reference evidence="3" key="1">
    <citation type="submission" date="2021-02" db="EMBL/GenBank/DDBJ databases">
        <authorList>
            <person name="Nowell W R."/>
        </authorList>
    </citation>
    <scope>NUCLEOTIDE SEQUENCE</scope>
</reference>
<dbReference type="OrthoDB" id="10559221at2759"/>
<protein>
    <submittedName>
        <fullName evidence="3">Uncharacterized protein</fullName>
    </submittedName>
</protein>